<comment type="subcellular location">
    <subcellularLocation>
        <location evidence="14">Endoplasmic reticulum membrane</location>
        <topology evidence="14">Multi-pass membrane protein</topology>
    </subcellularLocation>
    <subcellularLocation>
        <location evidence="1">Membrane</location>
        <topology evidence="1">Multi-pass membrane protein</topology>
    </subcellularLocation>
</comment>
<feature type="transmembrane region" description="Helical" evidence="14">
    <location>
        <begin position="101"/>
        <end position="128"/>
    </location>
</feature>
<evidence type="ECO:0000256" key="11">
    <source>
        <dbReference type="ARBA" id="ARBA00023160"/>
    </source>
</evidence>
<comment type="pathway">
    <text evidence="2 14">Lipid metabolism; fatty acid biosynthesis.</text>
</comment>
<name>A0A2J6Q6J2_9HELO</name>
<evidence type="ECO:0000313" key="16">
    <source>
        <dbReference type="Proteomes" id="UP000235672"/>
    </source>
</evidence>
<gene>
    <name evidence="15" type="ORF">NA56DRAFT_645140</name>
</gene>
<evidence type="ECO:0000256" key="1">
    <source>
        <dbReference type="ARBA" id="ARBA00004141"/>
    </source>
</evidence>
<dbReference type="GO" id="GO:0102158">
    <property type="term" value="F:very-long-chain (3R)-3-hydroxyacyl-CoA dehydratase activity"/>
    <property type="evidence" value="ECO:0007669"/>
    <property type="project" value="UniProtKB-EC"/>
</dbReference>
<dbReference type="GO" id="GO:0030148">
    <property type="term" value="P:sphingolipid biosynthetic process"/>
    <property type="evidence" value="ECO:0007669"/>
    <property type="project" value="TreeGrafter"/>
</dbReference>
<keyword evidence="9 14" id="KW-0443">Lipid metabolism</keyword>
<dbReference type="GO" id="GO:0005789">
    <property type="term" value="C:endoplasmic reticulum membrane"/>
    <property type="evidence" value="ECO:0007669"/>
    <property type="project" value="UniProtKB-SubCell"/>
</dbReference>
<evidence type="ECO:0000256" key="9">
    <source>
        <dbReference type="ARBA" id="ARBA00023098"/>
    </source>
</evidence>
<protein>
    <recommendedName>
        <fullName evidence="4 14">Very-long-chain (3R)-3-hydroxyacyl-CoA dehydratase</fullName>
        <ecNumber evidence="4 14">4.2.1.134</ecNumber>
    </recommendedName>
</protein>
<keyword evidence="5 14" id="KW-0444">Lipid biosynthesis</keyword>
<dbReference type="EMBL" id="KZ613479">
    <property type="protein sequence ID" value="PMD21898.1"/>
    <property type="molecule type" value="Genomic_DNA"/>
</dbReference>
<keyword evidence="7 14" id="KW-0276">Fatty acid metabolism</keyword>
<proteinExistence type="inferred from homology"/>
<keyword evidence="14" id="KW-0256">Endoplasmic reticulum</keyword>
<evidence type="ECO:0000256" key="6">
    <source>
        <dbReference type="ARBA" id="ARBA00022692"/>
    </source>
</evidence>
<dbReference type="STRING" id="1745343.A0A2J6Q6J2"/>
<dbReference type="GO" id="GO:0042761">
    <property type="term" value="P:very long-chain fatty acid biosynthetic process"/>
    <property type="evidence" value="ECO:0007669"/>
    <property type="project" value="TreeGrafter"/>
</dbReference>
<evidence type="ECO:0000256" key="4">
    <source>
        <dbReference type="ARBA" id="ARBA00013122"/>
    </source>
</evidence>
<organism evidence="15 16">
    <name type="scientific">Hyaloscypha hepaticicola</name>
    <dbReference type="NCBI Taxonomy" id="2082293"/>
    <lineage>
        <taxon>Eukaryota</taxon>
        <taxon>Fungi</taxon>
        <taxon>Dikarya</taxon>
        <taxon>Ascomycota</taxon>
        <taxon>Pezizomycotina</taxon>
        <taxon>Leotiomycetes</taxon>
        <taxon>Helotiales</taxon>
        <taxon>Hyaloscyphaceae</taxon>
        <taxon>Hyaloscypha</taxon>
    </lineage>
</organism>
<sequence length="225" mass="25410">MDPKEASGTVQKPGPKPLRSSSLRTQYLILYNFVSMILWLVVLGRVCLLVPLVGFGQVYRGAGNFTKWTQTLALLEVVHSAVGIVRAPIGTTLMQVSSRLLLVWGIVNNFPFVARSAGYSSMLFAWGVTEVVRYGFFVFTLSGYSPGILSWLRYNTFLVLYPLGAGSEAWLVYLATGPAKKIRQEYAWVLQLILFIYIPGFYILFTHMLKQRRKIMRGKQVEKTQ</sequence>
<feature type="transmembrane region" description="Helical" evidence="14">
    <location>
        <begin position="159"/>
        <end position="176"/>
    </location>
</feature>
<reference evidence="15 16" key="1">
    <citation type="submission" date="2016-05" db="EMBL/GenBank/DDBJ databases">
        <title>A degradative enzymes factory behind the ericoid mycorrhizal symbiosis.</title>
        <authorList>
            <consortium name="DOE Joint Genome Institute"/>
            <person name="Martino E."/>
            <person name="Morin E."/>
            <person name="Grelet G."/>
            <person name="Kuo A."/>
            <person name="Kohler A."/>
            <person name="Daghino S."/>
            <person name="Barry K."/>
            <person name="Choi C."/>
            <person name="Cichocki N."/>
            <person name="Clum A."/>
            <person name="Copeland A."/>
            <person name="Hainaut M."/>
            <person name="Haridas S."/>
            <person name="Labutti K."/>
            <person name="Lindquist E."/>
            <person name="Lipzen A."/>
            <person name="Khouja H.-R."/>
            <person name="Murat C."/>
            <person name="Ohm R."/>
            <person name="Olson A."/>
            <person name="Spatafora J."/>
            <person name="Veneault-Fourrey C."/>
            <person name="Henrissat B."/>
            <person name="Grigoriev I."/>
            <person name="Martin F."/>
            <person name="Perotto S."/>
        </authorList>
    </citation>
    <scope>NUCLEOTIDE SEQUENCE [LARGE SCALE GENOMIC DNA]</scope>
    <source>
        <strain evidence="15 16">UAMH 7357</strain>
    </source>
</reference>
<comment type="function">
    <text evidence="14">Catalyzes the third of the four reactions of the long-chain fatty acids elongation cycle. This endoplasmic reticulum-bound enzymatic process, allows the addition of two carbons to the chain of long- and very long-chain fatty acids/VLCFAs per cycle. This enzyme catalyzes the dehydration of the 3-hydroxyacyl-CoA intermediate into trans-2,3-enoyl-CoA, within each cycle of fatty acid elongation. Thereby, it participates to the production of VLCFAs of different chain lengths that are involved in multiple biological processes as precursors of membrane lipids and lipid mediators.</text>
</comment>
<dbReference type="EC" id="4.2.1.134" evidence="4 14"/>
<evidence type="ECO:0000256" key="13">
    <source>
        <dbReference type="ARBA" id="ARBA00036671"/>
    </source>
</evidence>
<dbReference type="Proteomes" id="UP000235672">
    <property type="component" value="Unassembled WGS sequence"/>
</dbReference>
<evidence type="ECO:0000256" key="8">
    <source>
        <dbReference type="ARBA" id="ARBA00022989"/>
    </source>
</evidence>
<keyword evidence="10 14" id="KW-0472">Membrane</keyword>
<evidence type="ECO:0000256" key="10">
    <source>
        <dbReference type="ARBA" id="ARBA00023136"/>
    </source>
</evidence>
<feature type="transmembrane region" description="Helical" evidence="14">
    <location>
        <begin position="134"/>
        <end position="152"/>
    </location>
</feature>
<dbReference type="Pfam" id="PF04387">
    <property type="entry name" value="PTPLA"/>
    <property type="match status" value="1"/>
</dbReference>
<evidence type="ECO:0000256" key="14">
    <source>
        <dbReference type="RuleBase" id="RU363109"/>
    </source>
</evidence>
<dbReference type="PANTHER" id="PTHR11035:SF3">
    <property type="entry name" value="VERY-LONG-CHAIN (3R)-3-HYDROXYACYL-COA DEHYDRATASE"/>
    <property type="match status" value="1"/>
</dbReference>
<evidence type="ECO:0000256" key="12">
    <source>
        <dbReference type="ARBA" id="ARBA00023239"/>
    </source>
</evidence>
<keyword evidence="11 14" id="KW-0275">Fatty acid biosynthesis</keyword>
<dbReference type="InterPro" id="IPR007482">
    <property type="entry name" value="Tyr_Pase-like_PTPLA"/>
</dbReference>
<evidence type="ECO:0000256" key="3">
    <source>
        <dbReference type="ARBA" id="ARBA00007811"/>
    </source>
</evidence>
<evidence type="ECO:0000256" key="2">
    <source>
        <dbReference type="ARBA" id="ARBA00005194"/>
    </source>
</evidence>
<comment type="catalytic activity">
    <reaction evidence="13 14">
        <text>a very-long-chain (3R)-3-hydroxyacyl-CoA = a very-long-chain (2E)-enoyl-CoA + H2O</text>
        <dbReference type="Rhea" id="RHEA:45812"/>
        <dbReference type="ChEBI" id="CHEBI:15377"/>
        <dbReference type="ChEBI" id="CHEBI:83728"/>
        <dbReference type="ChEBI" id="CHEBI:85440"/>
        <dbReference type="EC" id="4.2.1.134"/>
    </reaction>
</comment>
<dbReference type="AlphaFoldDB" id="A0A2J6Q6J2"/>
<keyword evidence="8 14" id="KW-1133">Transmembrane helix</keyword>
<keyword evidence="12 14" id="KW-0456">Lyase</keyword>
<keyword evidence="16" id="KW-1185">Reference proteome</keyword>
<evidence type="ECO:0000313" key="15">
    <source>
        <dbReference type="EMBL" id="PMD21898.1"/>
    </source>
</evidence>
<comment type="similarity">
    <text evidence="3 14">Belongs to the very long-chain fatty acids dehydratase HACD family.</text>
</comment>
<keyword evidence="6 14" id="KW-0812">Transmembrane</keyword>
<dbReference type="PANTHER" id="PTHR11035">
    <property type="entry name" value="VERY-LONG-CHAIN (3R)-3-HYDROXYACYL-COA DEHYDRATASE"/>
    <property type="match status" value="1"/>
</dbReference>
<dbReference type="OrthoDB" id="46988at2759"/>
<evidence type="ECO:0000256" key="7">
    <source>
        <dbReference type="ARBA" id="ARBA00022832"/>
    </source>
</evidence>
<accession>A0A2J6Q6J2</accession>
<evidence type="ECO:0000256" key="5">
    <source>
        <dbReference type="ARBA" id="ARBA00022516"/>
    </source>
</evidence>
<dbReference type="UniPathway" id="UPA00094"/>
<feature type="transmembrane region" description="Helical" evidence="14">
    <location>
        <begin position="28"/>
        <end position="52"/>
    </location>
</feature>
<dbReference type="GO" id="GO:0030497">
    <property type="term" value="P:fatty acid elongation"/>
    <property type="evidence" value="ECO:0007669"/>
    <property type="project" value="TreeGrafter"/>
</dbReference>
<feature type="transmembrane region" description="Helical" evidence="14">
    <location>
        <begin position="188"/>
        <end position="209"/>
    </location>
</feature>